<reference evidence="4" key="2">
    <citation type="submission" date="2013-09" db="EMBL/GenBank/DDBJ databases">
        <authorList>
            <person name="Wang G."/>
            <person name="Yang Y."/>
            <person name="Su Y."/>
        </authorList>
    </citation>
    <scope>NUCLEOTIDE SEQUENCE</scope>
    <source>
        <strain evidence="4">ATCC 39006</strain>
    </source>
</reference>
<dbReference type="EMBL" id="CP025084">
    <property type="protein sequence ID" value="AUH04825.1"/>
    <property type="molecule type" value="Genomic_DNA"/>
</dbReference>
<evidence type="ECO:0000259" key="2">
    <source>
        <dbReference type="Pfam" id="PF00975"/>
    </source>
</evidence>
<evidence type="ECO:0000313" key="4">
    <source>
        <dbReference type="EMBL" id="AUH04825.1"/>
    </source>
</evidence>
<reference evidence="4" key="4">
    <citation type="submission" date="2017-11" db="EMBL/GenBank/DDBJ databases">
        <title>Complete genome sequence of Serratia sp. ATCC 39006.</title>
        <authorList>
            <person name="Hampton H.G."/>
            <person name="Jackson S.A."/>
            <person name="Jauregui R."/>
            <person name="Poulter G.T.M."/>
            <person name="Salmond G.P.C."/>
            <person name="Fineran P.C."/>
        </authorList>
    </citation>
    <scope>NUCLEOTIDE SEQUENCE</scope>
    <source>
        <strain evidence="4">ATCC 39006</strain>
    </source>
</reference>
<dbReference type="Pfam" id="PF00975">
    <property type="entry name" value="Thioesterase"/>
    <property type="match status" value="1"/>
</dbReference>
<dbReference type="PANTHER" id="PTHR11487:SF0">
    <property type="entry name" value="S-ACYL FATTY ACID SYNTHASE THIOESTERASE, MEDIUM CHAIN"/>
    <property type="match status" value="1"/>
</dbReference>
<proteinExistence type="inferred from homology"/>
<dbReference type="Proteomes" id="UP000233778">
    <property type="component" value="Chromosome"/>
</dbReference>
<organism evidence="4 5">
    <name type="scientific">Serratia sp. (strain ATCC 39006)</name>
    <name type="common">Prodigiosinella confusarubida</name>
    <dbReference type="NCBI Taxonomy" id="104623"/>
    <lineage>
        <taxon>Bacteria</taxon>
        <taxon>Pseudomonadati</taxon>
        <taxon>Pseudomonadota</taxon>
        <taxon>Gammaproteobacteria</taxon>
        <taxon>Enterobacterales</taxon>
        <taxon>Pectobacteriaceae</taxon>
        <taxon>Prodigiosinella</taxon>
    </lineage>
</organism>
<evidence type="ECO:0000256" key="1">
    <source>
        <dbReference type="ARBA" id="ARBA00007169"/>
    </source>
</evidence>
<reference evidence="3 6" key="3">
    <citation type="submission" date="2017-11" db="EMBL/GenBank/DDBJ databases">
        <title>Complete genome sequence of Serratia sp. ATCC 39006 LacA.</title>
        <authorList>
            <person name="Hampton H.G."/>
            <person name="Jackson S.A."/>
            <person name="Jauregui R."/>
            <person name="Poulter G.T.M."/>
            <person name="Salmond G.P.C."/>
            <person name="Fineran P.C."/>
        </authorList>
    </citation>
    <scope>NUCLEOTIDE SEQUENCE [LARGE SCALE GENOMIC DNA]</scope>
    <source>
        <strain evidence="3 6">ATCC 39006</strain>
    </source>
</reference>
<dbReference type="InterPro" id="IPR001031">
    <property type="entry name" value="Thioesterase"/>
</dbReference>
<accession>A0A2I5T7G2</accession>
<gene>
    <name evidence="3" type="ORF">CWC46_12200</name>
    <name evidence="4" type="ORF">Ser39006_012205</name>
</gene>
<dbReference type="InterPro" id="IPR029058">
    <property type="entry name" value="AB_hydrolase_fold"/>
</dbReference>
<evidence type="ECO:0000313" key="6">
    <source>
        <dbReference type="Proteomes" id="UP000233778"/>
    </source>
</evidence>
<protein>
    <submittedName>
        <fullName evidence="4">Thioesterase</fullName>
    </submittedName>
</protein>
<dbReference type="GO" id="GO:0008610">
    <property type="term" value="P:lipid biosynthetic process"/>
    <property type="evidence" value="ECO:0007669"/>
    <property type="project" value="TreeGrafter"/>
</dbReference>
<dbReference type="STRING" id="104623.Ser39006_03027"/>
<comment type="similarity">
    <text evidence="1">Belongs to the thioesterase family.</text>
</comment>
<evidence type="ECO:0000313" key="3">
    <source>
        <dbReference type="EMBL" id="AUH00505.1"/>
    </source>
</evidence>
<dbReference type="InterPro" id="IPR012223">
    <property type="entry name" value="TEII"/>
</dbReference>
<sequence>MVNDTRQVYQIKNPLTRSHTPANPWFRCLNICTRPRLRLFCFPYAGGSASVFHDWPAFFTENIELISVQYPGRGERYNDALIADCSQMVDAIYANITTLLDIPTLFFGHSNGGLIAYELARKLQSASGYSLSHLFLSASCSAADRKATARRSALNDDALISELASLNGTPPALLANKEMMELYLPILRADFTISDSYRYCSTPRLKSATTVFYGLQDDSMSLNEINGWQKIIHGNVDFVPINGGHFFIHERLSQVISHIKRYL</sequence>
<name>A0A2I5T7G2_SERS3</name>
<dbReference type="AlphaFoldDB" id="A0A2I5T7G2"/>
<dbReference type="KEGG" id="sera:Ser39006_012205"/>
<reference evidence="4 5" key="1">
    <citation type="journal article" date="2013" name="Genome Announc.">
        <title>Draft genome sequence of Serratia sp. strain ATCC 39006, a model bacterium for analysis of the biosynthesis and regulation of prodigiosin, a carbapenem, and gas vesicles.</title>
        <authorList>
            <person name="Fineran P.C."/>
            <person name="Iglesias Cans M.C."/>
            <person name="Ramsay J.P."/>
            <person name="Wilf N.M."/>
            <person name="Cossyleon D."/>
            <person name="McNeil M.B."/>
            <person name="Williamson N.R."/>
            <person name="Monson R.E."/>
            <person name="Becher S.A."/>
            <person name="Stanton J.A."/>
            <person name="Brugger K."/>
            <person name="Brown S.D."/>
            <person name="Salmond G.P."/>
        </authorList>
    </citation>
    <scope>NUCLEOTIDE SEQUENCE [LARGE SCALE GENOMIC DNA]</scope>
    <source>
        <strain evidence="4">ATCC 39006</strain>
        <strain evidence="5">ATCC 39006 / SC 11482</strain>
    </source>
</reference>
<dbReference type="EMBL" id="CP025085">
    <property type="protein sequence ID" value="AUH00505.1"/>
    <property type="molecule type" value="Genomic_DNA"/>
</dbReference>
<dbReference type="Proteomes" id="UP000017700">
    <property type="component" value="Chromosome"/>
</dbReference>
<evidence type="ECO:0000313" key="5">
    <source>
        <dbReference type="Proteomes" id="UP000017700"/>
    </source>
</evidence>
<dbReference type="Gene3D" id="3.40.50.1820">
    <property type="entry name" value="alpha/beta hydrolase"/>
    <property type="match status" value="1"/>
</dbReference>
<feature type="domain" description="Thioesterase" evidence="2">
    <location>
        <begin position="38"/>
        <end position="261"/>
    </location>
</feature>
<keyword evidence="5" id="KW-1185">Reference proteome</keyword>
<dbReference type="SUPFAM" id="SSF53474">
    <property type="entry name" value="alpha/beta-Hydrolases"/>
    <property type="match status" value="1"/>
</dbReference>
<dbReference type="KEGG" id="serq:CWC46_12200"/>
<dbReference type="PANTHER" id="PTHR11487">
    <property type="entry name" value="THIOESTERASE"/>
    <property type="match status" value="1"/>
</dbReference>